<reference evidence="2" key="1">
    <citation type="journal article" date="2023" name="Insect Mol. Biol.">
        <title>Genome sequencing provides insights into the evolution of gene families encoding plant cell wall-degrading enzymes in longhorned beetles.</title>
        <authorList>
            <person name="Shin N.R."/>
            <person name="Okamura Y."/>
            <person name="Kirsch R."/>
            <person name="Pauchet Y."/>
        </authorList>
    </citation>
    <scope>NUCLEOTIDE SEQUENCE</scope>
    <source>
        <strain evidence="2">RBIC_L_NR</strain>
    </source>
</reference>
<evidence type="ECO:0000313" key="3">
    <source>
        <dbReference type="Proteomes" id="UP001162156"/>
    </source>
</evidence>
<gene>
    <name evidence="2" type="ORF">NQ314_021108</name>
</gene>
<dbReference type="Proteomes" id="UP001162156">
    <property type="component" value="Unassembled WGS sequence"/>
</dbReference>
<sequence length="173" mass="19302">MYEPAELPCSITQEIKSEPEFTIKAISEEPADSPEKDNKPPQTEPFRESLGDAIREALREPLIKIKPPNALQYPLEEQLLTPVAPATPKILNQDVAGFVDKEEDLEGRISPAEEPADLSNKRPENLTCVPEIDFIKEEADNVSVYSNSSDPERLEVDMSQVSYLFANFSSKIA</sequence>
<feature type="compositionally biased region" description="Basic and acidic residues" evidence="1">
    <location>
        <begin position="33"/>
        <end position="53"/>
    </location>
</feature>
<protein>
    <submittedName>
        <fullName evidence="2">Uncharacterized protein</fullName>
    </submittedName>
</protein>
<accession>A0AAV8WJ64</accession>
<dbReference type="EMBL" id="JANEYF010005871">
    <property type="protein sequence ID" value="KAJ8926506.1"/>
    <property type="molecule type" value="Genomic_DNA"/>
</dbReference>
<name>A0AAV8WJ64_9CUCU</name>
<organism evidence="2 3">
    <name type="scientific">Rhamnusium bicolor</name>
    <dbReference type="NCBI Taxonomy" id="1586634"/>
    <lineage>
        <taxon>Eukaryota</taxon>
        <taxon>Metazoa</taxon>
        <taxon>Ecdysozoa</taxon>
        <taxon>Arthropoda</taxon>
        <taxon>Hexapoda</taxon>
        <taxon>Insecta</taxon>
        <taxon>Pterygota</taxon>
        <taxon>Neoptera</taxon>
        <taxon>Endopterygota</taxon>
        <taxon>Coleoptera</taxon>
        <taxon>Polyphaga</taxon>
        <taxon>Cucujiformia</taxon>
        <taxon>Chrysomeloidea</taxon>
        <taxon>Cerambycidae</taxon>
        <taxon>Lepturinae</taxon>
        <taxon>Rhagiini</taxon>
        <taxon>Rhamnusium</taxon>
    </lineage>
</organism>
<proteinExistence type="predicted"/>
<keyword evidence="3" id="KW-1185">Reference proteome</keyword>
<feature type="region of interest" description="Disordered" evidence="1">
    <location>
        <begin position="1"/>
        <end position="53"/>
    </location>
</feature>
<comment type="caution">
    <text evidence="2">The sequence shown here is derived from an EMBL/GenBank/DDBJ whole genome shotgun (WGS) entry which is preliminary data.</text>
</comment>
<dbReference type="AlphaFoldDB" id="A0AAV8WJ64"/>
<evidence type="ECO:0000313" key="2">
    <source>
        <dbReference type="EMBL" id="KAJ8926506.1"/>
    </source>
</evidence>
<evidence type="ECO:0000256" key="1">
    <source>
        <dbReference type="SAM" id="MobiDB-lite"/>
    </source>
</evidence>